<keyword evidence="1" id="KW-1133">Transmembrane helix</keyword>
<organism evidence="3 4">
    <name type="scientific">Staphylococcus muscae</name>
    <dbReference type="NCBI Taxonomy" id="1294"/>
    <lineage>
        <taxon>Bacteria</taxon>
        <taxon>Bacillati</taxon>
        <taxon>Bacillota</taxon>
        <taxon>Bacilli</taxon>
        <taxon>Bacillales</taxon>
        <taxon>Staphylococcaceae</taxon>
        <taxon>Staphylococcus</taxon>
    </lineage>
</organism>
<keyword evidence="5" id="KW-1185">Reference proteome</keyword>
<evidence type="ECO:0000256" key="1">
    <source>
        <dbReference type="SAM" id="Phobius"/>
    </source>
</evidence>
<feature type="transmembrane region" description="Helical" evidence="1">
    <location>
        <begin position="35"/>
        <end position="58"/>
    </location>
</feature>
<dbReference type="EMBL" id="BMCB01000004">
    <property type="protein sequence ID" value="GGA87006.1"/>
    <property type="molecule type" value="Genomic_DNA"/>
</dbReference>
<keyword evidence="1" id="KW-0472">Membrane</keyword>
<feature type="transmembrane region" description="Helical" evidence="1">
    <location>
        <begin position="6"/>
        <end position="23"/>
    </location>
</feature>
<accession>A0A240C7U8</accession>
<dbReference type="KEGG" id="smus:C7J88_05765"/>
<dbReference type="AlphaFoldDB" id="A0A240C7U8"/>
<evidence type="ECO:0000313" key="2">
    <source>
        <dbReference type="EMBL" id="GGA87006.1"/>
    </source>
</evidence>
<dbReference type="Proteomes" id="UP000243706">
    <property type="component" value="Chromosome 1"/>
</dbReference>
<evidence type="ECO:0000313" key="5">
    <source>
        <dbReference type="Proteomes" id="UP000652995"/>
    </source>
</evidence>
<dbReference type="EMBL" id="LT906464">
    <property type="protein sequence ID" value="SNW04020.1"/>
    <property type="molecule type" value="Genomic_DNA"/>
</dbReference>
<name>A0A240C7U8_9STAP</name>
<protein>
    <submittedName>
        <fullName evidence="3">Uncharacterized protein</fullName>
    </submittedName>
</protein>
<reference evidence="3 4" key="2">
    <citation type="submission" date="2017-06" db="EMBL/GenBank/DDBJ databases">
        <authorList>
            <consortium name="Pathogen Informatics"/>
        </authorList>
    </citation>
    <scope>NUCLEOTIDE SEQUENCE [LARGE SCALE GENOMIC DNA]</scope>
    <source>
        <strain evidence="3 4">NCTC13833</strain>
    </source>
</reference>
<reference evidence="5" key="3">
    <citation type="journal article" date="2019" name="Int. J. Syst. Evol. Microbiol.">
        <title>The Global Catalogue of Microorganisms (GCM) 10K type strain sequencing project: providing services to taxonomists for standard genome sequencing and annotation.</title>
        <authorList>
            <consortium name="The Broad Institute Genomics Platform"/>
            <consortium name="The Broad Institute Genome Sequencing Center for Infectious Disease"/>
            <person name="Wu L."/>
            <person name="Ma J."/>
        </authorList>
    </citation>
    <scope>NUCLEOTIDE SEQUENCE [LARGE SCALE GENOMIC DNA]</scope>
    <source>
        <strain evidence="5">CCM 4175</strain>
    </source>
</reference>
<keyword evidence="1" id="KW-0812">Transmembrane</keyword>
<reference evidence="2" key="1">
    <citation type="journal article" date="2014" name="Int. J. Syst. Evol. Microbiol.">
        <title>Complete genome of a new Firmicutes species belonging to the dominant human colonic microbiota ('Ruminococcus bicirculans') reveals two chromosomes and a selective capacity to utilize plant glucans.</title>
        <authorList>
            <consortium name="NISC Comparative Sequencing Program"/>
            <person name="Wegmann U."/>
            <person name="Louis P."/>
            <person name="Goesmann A."/>
            <person name="Henrissat B."/>
            <person name="Duncan S.H."/>
            <person name="Flint H.J."/>
        </authorList>
    </citation>
    <scope>NUCLEOTIDE SEQUENCE</scope>
    <source>
        <strain evidence="2">CCM 4175</strain>
    </source>
</reference>
<evidence type="ECO:0000313" key="4">
    <source>
        <dbReference type="Proteomes" id="UP000243706"/>
    </source>
</evidence>
<reference evidence="2" key="4">
    <citation type="submission" date="2024-05" db="EMBL/GenBank/DDBJ databases">
        <authorList>
            <person name="Sun Q."/>
            <person name="Sedlacek I."/>
        </authorList>
    </citation>
    <scope>NUCLEOTIDE SEQUENCE</scope>
    <source>
        <strain evidence="2">CCM 4175</strain>
    </source>
</reference>
<dbReference type="OrthoDB" id="2413357at2"/>
<dbReference type="Proteomes" id="UP000652995">
    <property type="component" value="Unassembled WGS sequence"/>
</dbReference>
<sequence>MNFEQLMFFIVIPLCFIAGNLVIAPRRQRHIPMRIHVLSCVVGLIIYAIGMVILYRFFL</sequence>
<dbReference type="RefSeq" id="WP_095117680.1">
    <property type="nucleotide sequence ID" value="NZ_BMCB01000004.1"/>
</dbReference>
<proteinExistence type="predicted"/>
<evidence type="ECO:0000313" key="3">
    <source>
        <dbReference type="EMBL" id="SNW04020.1"/>
    </source>
</evidence>
<gene>
    <name evidence="2" type="ORF">GCM10007183_08940</name>
    <name evidence="3" type="ORF">SAMEA4412661_01824</name>
</gene>